<name>A0AA88CZE3_FICCA</name>
<feature type="transmembrane region" description="Helical" evidence="9">
    <location>
        <begin position="603"/>
        <end position="621"/>
    </location>
</feature>
<evidence type="ECO:0000256" key="7">
    <source>
        <dbReference type="ARBA" id="ARBA00023065"/>
    </source>
</evidence>
<dbReference type="PANTHER" id="PTHR11629">
    <property type="entry name" value="VACUOLAR PROTON ATPASES"/>
    <property type="match status" value="1"/>
</dbReference>
<dbReference type="PANTHER" id="PTHR11629:SF63">
    <property type="entry name" value="V-TYPE PROTON ATPASE SUBUNIT A"/>
    <property type="match status" value="1"/>
</dbReference>
<comment type="caution">
    <text evidence="11">The sequence shown here is derived from an EMBL/GenBank/DDBJ whole genome shotgun (WGS) entry which is preliminary data.</text>
</comment>
<organism evidence="11 12">
    <name type="scientific">Ficus carica</name>
    <name type="common">Common fig</name>
    <dbReference type="NCBI Taxonomy" id="3494"/>
    <lineage>
        <taxon>Eukaryota</taxon>
        <taxon>Viridiplantae</taxon>
        <taxon>Streptophyta</taxon>
        <taxon>Embryophyta</taxon>
        <taxon>Tracheophyta</taxon>
        <taxon>Spermatophyta</taxon>
        <taxon>Magnoliopsida</taxon>
        <taxon>eudicotyledons</taxon>
        <taxon>Gunneridae</taxon>
        <taxon>Pentapetalae</taxon>
        <taxon>rosids</taxon>
        <taxon>fabids</taxon>
        <taxon>Rosales</taxon>
        <taxon>Moraceae</taxon>
        <taxon>Ficeae</taxon>
        <taxon>Ficus</taxon>
    </lineage>
</organism>
<dbReference type="GO" id="GO:0051117">
    <property type="term" value="F:ATPase binding"/>
    <property type="evidence" value="ECO:0007669"/>
    <property type="project" value="TreeGrafter"/>
</dbReference>
<feature type="transmembrane region" description="Helical" evidence="9">
    <location>
        <begin position="692"/>
        <end position="710"/>
    </location>
</feature>
<evidence type="ECO:0000256" key="1">
    <source>
        <dbReference type="ARBA" id="ARBA00004141"/>
    </source>
</evidence>
<dbReference type="Proteomes" id="UP001187192">
    <property type="component" value="Unassembled WGS sequence"/>
</dbReference>
<feature type="transmembrane region" description="Helical" evidence="9">
    <location>
        <begin position="522"/>
        <end position="540"/>
    </location>
</feature>
<feature type="transmembrane region" description="Helical" evidence="9">
    <location>
        <begin position="633"/>
        <end position="656"/>
    </location>
</feature>
<keyword evidence="8 9" id="KW-0472">Membrane</keyword>
<evidence type="ECO:0000256" key="9">
    <source>
        <dbReference type="RuleBase" id="RU361189"/>
    </source>
</evidence>
<keyword evidence="10" id="KW-0175">Coiled coil</keyword>
<dbReference type="PIRSF" id="PIRSF001293">
    <property type="entry name" value="ATP6V0A1"/>
    <property type="match status" value="1"/>
</dbReference>
<feature type="transmembrane region" description="Helical" evidence="9">
    <location>
        <begin position="478"/>
        <end position="501"/>
    </location>
</feature>
<dbReference type="InterPro" id="IPR026028">
    <property type="entry name" value="V-type_ATPase_116kDa_su_euka"/>
</dbReference>
<keyword evidence="3 9" id="KW-0813">Transport</keyword>
<accession>A0AA88CZE3</accession>
<feature type="transmembrane region" description="Helical" evidence="9">
    <location>
        <begin position="811"/>
        <end position="832"/>
    </location>
</feature>
<dbReference type="GO" id="GO:0007035">
    <property type="term" value="P:vacuolar acidification"/>
    <property type="evidence" value="ECO:0007669"/>
    <property type="project" value="TreeGrafter"/>
</dbReference>
<comment type="similarity">
    <text evidence="2 9">Belongs to the V-ATPase 116 kDa subunit family.</text>
</comment>
<keyword evidence="12" id="KW-1185">Reference proteome</keyword>
<feature type="coiled-coil region" evidence="10">
    <location>
        <begin position="75"/>
        <end position="116"/>
    </location>
</feature>
<comment type="function">
    <text evidence="9">Essential component of the vacuolar proton pump (V-ATPase), a multimeric enzyme that catalyzes the translocation of protons across the membranes. Required for assembly and activity of the V-ATPase.</text>
</comment>
<dbReference type="InterPro" id="IPR002490">
    <property type="entry name" value="V-ATPase_116kDa_su"/>
</dbReference>
<dbReference type="GO" id="GO:0046961">
    <property type="term" value="F:proton-transporting ATPase activity, rotational mechanism"/>
    <property type="evidence" value="ECO:0007669"/>
    <property type="project" value="InterPro"/>
</dbReference>
<dbReference type="AlphaFoldDB" id="A0AA88CZE3"/>
<proteinExistence type="inferred from homology"/>
<dbReference type="EMBL" id="BTGU01000005">
    <property type="protein sequence ID" value="GMN35667.1"/>
    <property type="molecule type" value="Genomic_DNA"/>
</dbReference>
<evidence type="ECO:0000313" key="12">
    <source>
        <dbReference type="Proteomes" id="UP001187192"/>
    </source>
</evidence>
<evidence type="ECO:0000256" key="5">
    <source>
        <dbReference type="ARBA" id="ARBA00022781"/>
    </source>
</evidence>
<evidence type="ECO:0000256" key="6">
    <source>
        <dbReference type="ARBA" id="ARBA00022989"/>
    </source>
</evidence>
<reference evidence="11" key="1">
    <citation type="submission" date="2023-07" db="EMBL/GenBank/DDBJ databases">
        <title>draft genome sequence of fig (Ficus carica).</title>
        <authorList>
            <person name="Takahashi T."/>
            <person name="Nishimura K."/>
        </authorList>
    </citation>
    <scope>NUCLEOTIDE SEQUENCE</scope>
</reference>
<dbReference type="Pfam" id="PF01496">
    <property type="entry name" value="V_ATPase_I"/>
    <property type="match status" value="2"/>
</dbReference>
<dbReference type="GO" id="GO:0000220">
    <property type="term" value="C:vacuolar proton-transporting V-type ATPase, V0 domain"/>
    <property type="evidence" value="ECO:0007669"/>
    <property type="project" value="InterPro"/>
</dbReference>
<comment type="subcellular location">
    <subcellularLocation>
        <location evidence="1">Membrane</location>
        <topology evidence="1">Multi-pass membrane protein</topology>
    </subcellularLocation>
</comment>
<keyword evidence="5 9" id="KW-0375">Hydrogen ion transport</keyword>
<evidence type="ECO:0000256" key="8">
    <source>
        <dbReference type="ARBA" id="ARBA00023136"/>
    </source>
</evidence>
<gene>
    <name evidence="11" type="ORF">TIFTF001_005428</name>
</gene>
<evidence type="ECO:0000256" key="3">
    <source>
        <dbReference type="ARBA" id="ARBA00022448"/>
    </source>
</evidence>
<evidence type="ECO:0000256" key="2">
    <source>
        <dbReference type="ARBA" id="ARBA00009904"/>
    </source>
</evidence>
<evidence type="ECO:0000256" key="10">
    <source>
        <dbReference type="SAM" id="Coils"/>
    </source>
</evidence>
<sequence>MQLVQLIIPVESAHRSIIYLGDLGLFQFKDLSAEKSPFQRTYAGQIKRCGEMARKLRFFREQMVKAGLSPSTRSIRSNDIDLDRLEVKLGELEAELLEINANNEKLQRTYNELLEYKLVLQKAGEFFYSSQNSGAAQQREFEVQHSGDGSIDSPLLLEQEMVTDPSKQVKLGFVSGLVPREKSMAFERIMFRAIRGNVFLKQAVVDDPVVDPVSGEKVEKNVFVIFFSGEIAKNKILKICDAFGANRYPFTDDLGKQFQMITEKSLSSFFKADVTAERNSWKDNGEEISEKEREIVPINYVLLLGIKTIHDLSDFRVLLNWSASHFLEIRCRKPESVYRLKLFKLKITIDAGLLHRSNLLWTIGYEHEQWNLLVKQQKSIYNTLNMLSFDVTKKCLVAEGWCPVFASNQIQNALERATFDSNSQVGAIFQVLQTKEAPPTYFRTNKFTSAFQEIVDAYGVAKYQEANPGVYTIITFPFLFAIMFGDWGHGICLLLATLYFIMRENKFLSQKLGDIIEMTFGGRYIILMMAIFSIYTGLIYNEFFSVPFELFGPSAYGCRDPSCRDATTIGLMKVHDTYPFGVDPKWHGTRSELPFLNSLKMKMSILLGVAQMNLGIILSYFNAKFFKDNLNIWYQFVPQIIFLNSLFGYLSLLIIVKWCTGSQADLYHVMIYMFLSPTDDLGENQLFVGQKFLQILLLLSALIAVPWMLFPKPFLLKKQHDERHQGQLYTMLHSADDPLEEQPQHDSHGDEEFEFSEVFVHQLIHTIEFVLAAVSNTASYLRLWALSLAHSELSSVFYDKVLLLAWGFNNVIILIIGIVVFVFATVGVLLVMETLSAFLHALRLHWVEFQGKFYEGNGYKFCPFSFALIGEEGE</sequence>
<keyword evidence="4 9" id="KW-0812">Transmembrane</keyword>
<keyword evidence="6 9" id="KW-1133">Transmembrane helix</keyword>
<protein>
    <recommendedName>
        <fullName evidence="9">V-type proton ATPase subunit a</fullName>
    </recommendedName>
</protein>
<evidence type="ECO:0000256" key="4">
    <source>
        <dbReference type="ARBA" id="ARBA00022692"/>
    </source>
</evidence>
<keyword evidence="7 9" id="KW-0406">Ion transport</keyword>
<evidence type="ECO:0000313" key="11">
    <source>
        <dbReference type="EMBL" id="GMN35667.1"/>
    </source>
</evidence>